<evidence type="ECO:0000256" key="11">
    <source>
        <dbReference type="ARBA" id="ARBA00023136"/>
    </source>
</evidence>
<dbReference type="InterPro" id="IPR011577">
    <property type="entry name" value="Cyt_b561_bac/Ni-Hgenase"/>
</dbReference>
<comment type="caution">
    <text evidence="15">The sequence shown here is derived from an EMBL/GenBank/DDBJ whole genome shotgun (WGS) entry which is preliminary data.</text>
</comment>
<keyword evidence="16" id="KW-1185">Reference proteome</keyword>
<evidence type="ECO:0000256" key="7">
    <source>
        <dbReference type="ARBA" id="ARBA00022723"/>
    </source>
</evidence>
<evidence type="ECO:0000256" key="4">
    <source>
        <dbReference type="ARBA" id="ARBA00022475"/>
    </source>
</evidence>
<evidence type="ECO:0000259" key="14">
    <source>
        <dbReference type="Pfam" id="PF01292"/>
    </source>
</evidence>
<keyword evidence="3" id="KW-0813">Transport</keyword>
<evidence type="ECO:0000256" key="5">
    <source>
        <dbReference type="ARBA" id="ARBA00022617"/>
    </source>
</evidence>
<sequence length="175" mass="19896">MRNHNRYSAISIINHWLTALLVVVMLALGFAAGAAPSEEVEIYIIGVHISLGFFVLIFVAWRILFRLYEGFPDNIGKTALERRTAYWVHRAILVLLALQIVTGPLYLFTENECMGVFGWFSVCIPLESLSFIHEPMEWLHLNVGIYLLPALLVLHFLGTIRHYATTEKQQAPSDL</sequence>
<evidence type="ECO:0000256" key="1">
    <source>
        <dbReference type="ARBA" id="ARBA00001970"/>
    </source>
</evidence>
<evidence type="ECO:0000256" key="10">
    <source>
        <dbReference type="ARBA" id="ARBA00023004"/>
    </source>
</evidence>
<protein>
    <submittedName>
        <fullName evidence="15">Cytochrome b561</fullName>
    </submittedName>
</protein>
<dbReference type="Gene3D" id="1.20.950.20">
    <property type="entry name" value="Transmembrane di-heme cytochromes, Chain C"/>
    <property type="match status" value="1"/>
</dbReference>
<dbReference type="Pfam" id="PF01292">
    <property type="entry name" value="Ni_hydr_CYTB"/>
    <property type="match status" value="1"/>
</dbReference>
<organism evidence="15 16">
    <name type="scientific">Halomonas ventosae</name>
    <dbReference type="NCBI Taxonomy" id="229007"/>
    <lineage>
        <taxon>Bacteria</taxon>
        <taxon>Pseudomonadati</taxon>
        <taxon>Pseudomonadota</taxon>
        <taxon>Gammaproteobacteria</taxon>
        <taxon>Oceanospirillales</taxon>
        <taxon>Halomonadaceae</taxon>
        <taxon>Halomonas</taxon>
    </lineage>
</organism>
<dbReference type="Proteomes" id="UP000295150">
    <property type="component" value="Unassembled WGS sequence"/>
</dbReference>
<comment type="similarity">
    <text evidence="12">Belongs to the cytochrome b561 family.</text>
</comment>
<gene>
    <name evidence="15" type="ORF">DFO68_1296</name>
</gene>
<keyword evidence="9 13" id="KW-1133">Transmembrane helix</keyword>
<accession>A0A4R6GR85</accession>
<evidence type="ECO:0000256" key="9">
    <source>
        <dbReference type="ARBA" id="ARBA00022989"/>
    </source>
</evidence>
<dbReference type="GO" id="GO:0009055">
    <property type="term" value="F:electron transfer activity"/>
    <property type="evidence" value="ECO:0007669"/>
    <property type="project" value="InterPro"/>
</dbReference>
<name>A0A4R6GR85_9GAMM</name>
<comment type="cofactor">
    <cofactor evidence="1">
        <name>heme b</name>
        <dbReference type="ChEBI" id="CHEBI:60344"/>
    </cofactor>
</comment>
<evidence type="ECO:0000313" key="16">
    <source>
        <dbReference type="Proteomes" id="UP000295150"/>
    </source>
</evidence>
<dbReference type="SUPFAM" id="SSF81342">
    <property type="entry name" value="Transmembrane di-heme cytochromes"/>
    <property type="match status" value="1"/>
</dbReference>
<evidence type="ECO:0000256" key="2">
    <source>
        <dbReference type="ARBA" id="ARBA00004651"/>
    </source>
</evidence>
<feature type="domain" description="Cytochrome b561 bacterial/Ni-hydrogenase" evidence="14">
    <location>
        <begin position="6"/>
        <end position="164"/>
    </location>
</feature>
<dbReference type="RefSeq" id="WP_133484280.1">
    <property type="nucleotide sequence ID" value="NZ_SNWH01000029.1"/>
</dbReference>
<feature type="transmembrane region" description="Helical" evidence="13">
    <location>
        <begin position="86"/>
        <end position="108"/>
    </location>
</feature>
<evidence type="ECO:0000256" key="6">
    <source>
        <dbReference type="ARBA" id="ARBA00022692"/>
    </source>
</evidence>
<keyword evidence="4" id="KW-1003">Cell membrane</keyword>
<keyword evidence="8" id="KW-0249">Electron transport</keyword>
<dbReference type="InterPro" id="IPR052168">
    <property type="entry name" value="Cytochrome_b561_oxidase"/>
</dbReference>
<proteinExistence type="inferred from homology"/>
<feature type="transmembrane region" description="Helical" evidence="13">
    <location>
        <begin position="12"/>
        <end position="36"/>
    </location>
</feature>
<dbReference type="AlphaFoldDB" id="A0A4R6GR85"/>
<evidence type="ECO:0000256" key="8">
    <source>
        <dbReference type="ARBA" id="ARBA00022982"/>
    </source>
</evidence>
<evidence type="ECO:0000256" key="3">
    <source>
        <dbReference type="ARBA" id="ARBA00022448"/>
    </source>
</evidence>
<dbReference type="PANTHER" id="PTHR30529:SF7">
    <property type="entry name" value="CYTOCHROME B561 BACTERIAL_NI-HYDROGENASE DOMAIN-CONTAINING PROTEIN"/>
    <property type="match status" value="1"/>
</dbReference>
<keyword evidence="6 13" id="KW-0812">Transmembrane</keyword>
<dbReference type="GO" id="GO:0020037">
    <property type="term" value="F:heme binding"/>
    <property type="evidence" value="ECO:0007669"/>
    <property type="project" value="TreeGrafter"/>
</dbReference>
<dbReference type="EMBL" id="SNWH01000029">
    <property type="protein sequence ID" value="TDN97831.1"/>
    <property type="molecule type" value="Genomic_DNA"/>
</dbReference>
<keyword evidence="7" id="KW-0479">Metal-binding</keyword>
<keyword evidence="5" id="KW-0349">Heme</keyword>
<keyword evidence="10" id="KW-0408">Iron</keyword>
<dbReference type="InterPro" id="IPR016174">
    <property type="entry name" value="Di-haem_cyt_TM"/>
</dbReference>
<dbReference type="GO" id="GO:0022904">
    <property type="term" value="P:respiratory electron transport chain"/>
    <property type="evidence" value="ECO:0007669"/>
    <property type="project" value="InterPro"/>
</dbReference>
<feature type="transmembrane region" description="Helical" evidence="13">
    <location>
        <begin position="144"/>
        <end position="164"/>
    </location>
</feature>
<dbReference type="OrthoDB" id="9793784at2"/>
<dbReference type="PANTHER" id="PTHR30529">
    <property type="entry name" value="CYTOCHROME B561"/>
    <property type="match status" value="1"/>
</dbReference>
<evidence type="ECO:0000256" key="13">
    <source>
        <dbReference type="SAM" id="Phobius"/>
    </source>
</evidence>
<evidence type="ECO:0000313" key="15">
    <source>
        <dbReference type="EMBL" id="TDN97831.1"/>
    </source>
</evidence>
<evidence type="ECO:0000256" key="12">
    <source>
        <dbReference type="ARBA" id="ARBA00037975"/>
    </source>
</evidence>
<feature type="transmembrane region" description="Helical" evidence="13">
    <location>
        <begin position="42"/>
        <end position="65"/>
    </location>
</feature>
<comment type="subcellular location">
    <subcellularLocation>
        <location evidence="2">Cell membrane</location>
        <topology evidence="2">Multi-pass membrane protein</topology>
    </subcellularLocation>
</comment>
<reference evidence="15 16" key="1">
    <citation type="submission" date="2019-03" db="EMBL/GenBank/DDBJ databases">
        <title>Freshwater and sediment microbial communities from various areas in North America, analyzing microbe dynamics in response to fracking.</title>
        <authorList>
            <person name="Lamendella R."/>
        </authorList>
    </citation>
    <scope>NUCLEOTIDE SEQUENCE [LARGE SCALE GENOMIC DNA]</scope>
    <source>
        <strain evidence="15 16">1_TX</strain>
    </source>
</reference>
<keyword evidence="11 13" id="KW-0472">Membrane</keyword>
<dbReference type="GO" id="GO:0005886">
    <property type="term" value="C:plasma membrane"/>
    <property type="evidence" value="ECO:0007669"/>
    <property type="project" value="UniProtKB-SubCell"/>
</dbReference>
<dbReference type="GO" id="GO:0046872">
    <property type="term" value="F:metal ion binding"/>
    <property type="evidence" value="ECO:0007669"/>
    <property type="project" value="UniProtKB-KW"/>
</dbReference>